<organism evidence="5 6">
    <name type="scientific">Candidatus Yonathbacteria bacterium CG_4_9_14_0_8_um_filter_46_47</name>
    <dbReference type="NCBI Taxonomy" id="1975106"/>
    <lineage>
        <taxon>Bacteria</taxon>
        <taxon>Candidatus Yonathiibacteriota</taxon>
    </lineage>
</organism>
<dbReference type="InterPro" id="IPR005467">
    <property type="entry name" value="His_kinase_dom"/>
</dbReference>
<dbReference type="PROSITE" id="PS50109">
    <property type="entry name" value="HIS_KIN"/>
    <property type="match status" value="1"/>
</dbReference>
<dbReference type="Gene3D" id="1.10.287.130">
    <property type="match status" value="1"/>
</dbReference>
<reference evidence="6" key="1">
    <citation type="submission" date="2017-09" db="EMBL/GenBank/DDBJ databases">
        <title>Depth-based differentiation of microbial function through sediment-hosted aquifers and enrichment of novel symbionts in the deep terrestrial subsurface.</title>
        <authorList>
            <person name="Probst A.J."/>
            <person name="Ladd B."/>
            <person name="Jarett J.K."/>
            <person name="Geller-Mcgrath D.E."/>
            <person name="Sieber C.M.K."/>
            <person name="Emerson J.B."/>
            <person name="Anantharaman K."/>
            <person name="Thomas B.C."/>
            <person name="Malmstrom R."/>
            <person name="Stieglmeier M."/>
            <person name="Klingl A."/>
            <person name="Woyke T."/>
            <person name="Ryan C.M."/>
            <person name="Banfield J.F."/>
        </authorList>
    </citation>
    <scope>NUCLEOTIDE SEQUENCE [LARGE SCALE GENOMIC DNA]</scope>
</reference>
<dbReference type="InterPro" id="IPR003661">
    <property type="entry name" value="HisK_dim/P_dom"/>
</dbReference>
<dbReference type="Pfam" id="PF00512">
    <property type="entry name" value="HisKA"/>
    <property type="match status" value="1"/>
</dbReference>
<evidence type="ECO:0000313" key="6">
    <source>
        <dbReference type="Proteomes" id="UP000229236"/>
    </source>
</evidence>
<dbReference type="Proteomes" id="UP000229236">
    <property type="component" value="Unassembled WGS sequence"/>
</dbReference>
<dbReference type="Gene3D" id="3.30.565.10">
    <property type="entry name" value="Histidine kinase-like ATPase, C-terminal domain"/>
    <property type="match status" value="1"/>
</dbReference>
<sequence length="237" mass="26529">MEQQKTEFVSIASHQLRTPLTAIKGYASMLTEGSFGPLSDEAKRAVEKIFRSSQRLVLIIQDFLMVSRIEQGRVQYSFETIELKNLLKEIINDVKPVAQEKGLSVRFQFDNGGAVMAKVDREKFKQSVYNIIANAISYTDVGLINVLLSNDNWSKKVRIAVSDTGKGIVSKSLENIFEKFSHNGTQGRFGSGIGLFVSREIIKAHRGNVWAESAGPGHGSTFFIELPQWENRKGKKM</sequence>
<evidence type="ECO:0000256" key="3">
    <source>
        <dbReference type="ARBA" id="ARBA00022553"/>
    </source>
</evidence>
<protein>
    <recommendedName>
        <fullName evidence="2">histidine kinase</fullName>
        <ecNumber evidence="2">2.7.13.3</ecNumber>
    </recommendedName>
</protein>
<dbReference type="AlphaFoldDB" id="A0A2M8D698"/>
<name>A0A2M8D698_9BACT</name>
<dbReference type="SMART" id="SM00387">
    <property type="entry name" value="HATPase_c"/>
    <property type="match status" value="1"/>
</dbReference>
<dbReference type="InterPro" id="IPR003594">
    <property type="entry name" value="HATPase_dom"/>
</dbReference>
<feature type="domain" description="Histidine kinase" evidence="4">
    <location>
        <begin position="11"/>
        <end position="230"/>
    </location>
</feature>
<evidence type="ECO:0000256" key="1">
    <source>
        <dbReference type="ARBA" id="ARBA00000085"/>
    </source>
</evidence>
<dbReference type="InterPro" id="IPR036097">
    <property type="entry name" value="HisK_dim/P_sf"/>
</dbReference>
<dbReference type="InterPro" id="IPR036890">
    <property type="entry name" value="HATPase_C_sf"/>
</dbReference>
<dbReference type="SUPFAM" id="SSF55874">
    <property type="entry name" value="ATPase domain of HSP90 chaperone/DNA topoisomerase II/histidine kinase"/>
    <property type="match status" value="1"/>
</dbReference>
<dbReference type="EC" id="2.7.13.3" evidence="2"/>
<keyword evidence="3" id="KW-0597">Phosphoprotein</keyword>
<dbReference type="Pfam" id="PF02518">
    <property type="entry name" value="HATPase_c"/>
    <property type="match status" value="1"/>
</dbReference>
<evidence type="ECO:0000259" key="4">
    <source>
        <dbReference type="PROSITE" id="PS50109"/>
    </source>
</evidence>
<comment type="catalytic activity">
    <reaction evidence="1">
        <text>ATP + protein L-histidine = ADP + protein N-phospho-L-histidine.</text>
        <dbReference type="EC" id="2.7.13.3"/>
    </reaction>
</comment>
<dbReference type="GO" id="GO:0000155">
    <property type="term" value="F:phosphorelay sensor kinase activity"/>
    <property type="evidence" value="ECO:0007669"/>
    <property type="project" value="InterPro"/>
</dbReference>
<dbReference type="InterPro" id="IPR004358">
    <property type="entry name" value="Sig_transdc_His_kin-like_C"/>
</dbReference>
<dbReference type="EMBL" id="PFTM01000060">
    <property type="protein sequence ID" value="PJB82354.1"/>
    <property type="molecule type" value="Genomic_DNA"/>
</dbReference>
<dbReference type="PRINTS" id="PR00344">
    <property type="entry name" value="BCTRLSENSOR"/>
</dbReference>
<evidence type="ECO:0000256" key="2">
    <source>
        <dbReference type="ARBA" id="ARBA00012438"/>
    </source>
</evidence>
<evidence type="ECO:0000313" key="5">
    <source>
        <dbReference type="EMBL" id="PJB82354.1"/>
    </source>
</evidence>
<gene>
    <name evidence="5" type="ORF">CO088_03685</name>
</gene>
<dbReference type="SUPFAM" id="SSF47384">
    <property type="entry name" value="Homodimeric domain of signal transducing histidine kinase"/>
    <property type="match status" value="1"/>
</dbReference>
<comment type="caution">
    <text evidence="5">The sequence shown here is derived from an EMBL/GenBank/DDBJ whole genome shotgun (WGS) entry which is preliminary data.</text>
</comment>
<accession>A0A2M8D698</accession>
<dbReference type="CDD" id="cd00082">
    <property type="entry name" value="HisKA"/>
    <property type="match status" value="1"/>
</dbReference>
<dbReference type="SMART" id="SM00388">
    <property type="entry name" value="HisKA"/>
    <property type="match status" value="1"/>
</dbReference>
<dbReference type="PANTHER" id="PTHR43547:SF2">
    <property type="entry name" value="HYBRID SIGNAL TRANSDUCTION HISTIDINE KINASE C"/>
    <property type="match status" value="1"/>
</dbReference>
<dbReference type="PANTHER" id="PTHR43547">
    <property type="entry name" value="TWO-COMPONENT HISTIDINE KINASE"/>
    <property type="match status" value="1"/>
</dbReference>
<proteinExistence type="predicted"/>